<dbReference type="GO" id="GO:0005524">
    <property type="term" value="F:ATP binding"/>
    <property type="evidence" value="ECO:0007669"/>
    <property type="project" value="UniProtKB-KW"/>
</dbReference>
<reference evidence="10 11" key="1">
    <citation type="journal article" date="2016" name="Nat. Commun.">
        <title>Thousands of microbial genomes shed light on interconnected biogeochemical processes in an aquifer system.</title>
        <authorList>
            <person name="Anantharaman K."/>
            <person name="Brown C.T."/>
            <person name="Hug L.A."/>
            <person name="Sharon I."/>
            <person name="Castelle C.J."/>
            <person name="Probst A.J."/>
            <person name="Thomas B.C."/>
            <person name="Singh A."/>
            <person name="Wilkins M.J."/>
            <person name="Karaoz U."/>
            <person name="Brodie E.L."/>
            <person name="Williams K.H."/>
            <person name="Hubbard S.S."/>
            <person name="Banfield J.F."/>
        </authorList>
    </citation>
    <scope>NUCLEOTIDE SEQUENCE [LARGE SCALE GENOMIC DNA]</scope>
</reference>
<evidence type="ECO:0000256" key="8">
    <source>
        <dbReference type="SAM" id="MobiDB-lite"/>
    </source>
</evidence>
<evidence type="ECO:0000256" key="4">
    <source>
        <dbReference type="ARBA" id="ARBA00022840"/>
    </source>
</evidence>
<dbReference type="Pfam" id="PF01425">
    <property type="entry name" value="Amidase"/>
    <property type="match status" value="1"/>
</dbReference>
<feature type="active site" description="Charge relay system" evidence="7">
    <location>
        <position position="155"/>
    </location>
</feature>
<evidence type="ECO:0000259" key="9">
    <source>
        <dbReference type="Pfam" id="PF01425"/>
    </source>
</evidence>
<comment type="function">
    <text evidence="7">Allows the formation of correctly charged Gln-tRNA(Gln) through the transamidation of misacylated Glu-tRNA(Gln) in organisms which lack glutaminyl-tRNA synthetase. The reaction takes place in the presence of glutamine and ATP through an activated gamma-phospho-Glu-tRNA(Gln).</text>
</comment>
<dbReference type="SUPFAM" id="SSF75304">
    <property type="entry name" value="Amidase signature (AS) enzymes"/>
    <property type="match status" value="1"/>
</dbReference>
<dbReference type="PANTHER" id="PTHR11895">
    <property type="entry name" value="TRANSAMIDASE"/>
    <property type="match status" value="1"/>
</dbReference>
<dbReference type="InterPro" id="IPR000120">
    <property type="entry name" value="Amidase"/>
</dbReference>
<proteinExistence type="inferred from homology"/>
<sequence length="501" mass="54021">MSPLENLTIKSFHDGLVSKKFSAREIAQAHFAHIKKADTNIGAYLRLSEESALREAENVDLAVARGDEVGLLAGAPLALKDNLLVKGGRATAASKMLEGYIASYDAGVIQKLKAERVVFLGKTNMDEFAMGSSTENSALHPTKNPHDPTCVPGGSSGGSAAAVASHMALAALGSDTGGSIRQPAAFCGVVGLKPTYGAVSRSGLIAMCSSLDQIGPLTKTVEDAAILFSSIAGHDPLDATSVHYAYDDLANPKLETIKKLCVGIPEEYFGEGISEEVRSGVEDAIKKIKGLGLQFKKISLPHTKYALSTYYIVMPAEVSSNLGRFDGIRYCRTAQTNADDTQKNAEKGQRESVSSQRTSALSEIYFRQRGMGFGTETKRRIILGTFVLSSGYYDAYYEKAQRVRRLMKNDFESAFKEVDVMLTPVTPTPAFKIGEKIDDPLSMYLSDIFTIPANLAGVPALSLPIKSYPYPSAELPVGFQLIGKWHHEADILGLGQLYEKI</sequence>
<evidence type="ECO:0000256" key="1">
    <source>
        <dbReference type="ARBA" id="ARBA00008069"/>
    </source>
</evidence>
<keyword evidence="5 7" id="KW-0648">Protein biosynthesis</keyword>
<dbReference type="InterPro" id="IPR036928">
    <property type="entry name" value="AS_sf"/>
</dbReference>
<dbReference type="GO" id="GO:0030956">
    <property type="term" value="C:glutamyl-tRNA(Gln) amidotransferase complex"/>
    <property type="evidence" value="ECO:0007669"/>
    <property type="project" value="InterPro"/>
</dbReference>
<evidence type="ECO:0000313" key="11">
    <source>
        <dbReference type="Proteomes" id="UP000178880"/>
    </source>
</evidence>
<dbReference type="Proteomes" id="UP000178880">
    <property type="component" value="Unassembled WGS sequence"/>
</dbReference>
<keyword evidence="2 7" id="KW-0436">Ligase</keyword>
<evidence type="ECO:0000256" key="2">
    <source>
        <dbReference type="ARBA" id="ARBA00022598"/>
    </source>
</evidence>
<keyword evidence="4 7" id="KW-0067">ATP-binding</keyword>
<dbReference type="PANTHER" id="PTHR11895:SF151">
    <property type="entry name" value="GLUTAMYL-TRNA(GLN) AMIDOTRANSFERASE SUBUNIT A"/>
    <property type="match status" value="1"/>
</dbReference>
<feature type="active site" description="Charge relay system" evidence="7">
    <location>
        <position position="80"/>
    </location>
</feature>
<dbReference type="NCBIfam" id="TIGR00132">
    <property type="entry name" value="gatA"/>
    <property type="match status" value="1"/>
</dbReference>
<evidence type="ECO:0000256" key="3">
    <source>
        <dbReference type="ARBA" id="ARBA00022741"/>
    </source>
</evidence>
<gene>
    <name evidence="7" type="primary">gatA</name>
    <name evidence="10" type="ORF">A2945_03995</name>
</gene>
<dbReference type="PROSITE" id="PS00571">
    <property type="entry name" value="AMIDASES"/>
    <property type="match status" value="1"/>
</dbReference>
<keyword evidence="3 7" id="KW-0547">Nucleotide-binding</keyword>
<dbReference type="EMBL" id="MHLA01000025">
    <property type="protein sequence ID" value="OGY98978.1"/>
    <property type="molecule type" value="Genomic_DNA"/>
</dbReference>
<feature type="region of interest" description="Disordered" evidence="8">
    <location>
        <begin position="337"/>
        <end position="356"/>
    </location>
</feature>
<dbReference type="EC" id="6.3.5.7" evidence="7"/>
<evidence type="ECO:0000256" key="6">
    <source>
        <dbReference type="ARBA" id="ARBA00047407"/>
    </source>
</evidence>
<organism evidence="10 11">
    <name type="scientific">Candidatus Liptonbacteria bacterium RIFCSPLOWO2_01_FULL_52_25</name>
    <dbReference type="NCBI Taxonomy" id="1798650"/>
    <lineage>
        <taxon>Bacteria</taxon>
        <taxon>Candidatus Liptoniibacteriota</taxon>
    </lineage>
</organism>
<dbReference type="InterPro" id="IPR023631">
    <property type="entry name" value="Amidase_dom"/>
</dbReference>
<comment type="catalytic activity">
    <reaction evidence="6 7">
        <text>L-glutamyl-tRNA(Gln) + L-glutamine + ATP + H2O = L-glutaminyl-tRNA(Gln) + L-glutamate + ADP + phosphate + H(+)</text>
        <dbReference type="Rhea" id="RHEA:17521"/>
        <dbReference type="Rhea" id="RHEA-COMP:9681"/>
        <dbReference type="Rhea" id="RHEA-COMP:9684"/>
        <dbReference type="ChEBI" id="CHEBI:15377"/>
        <dbReference type="ChEBI" id="CHEBI:15378"/>
        <dbReference type="ChEBI" id="CHEBI:29985"/>
        <dbReference type="ChEBI" id="CHEBI:30616"/>
        <dbReference type="ChEBI" id="CHEBI:43474"/>
        <dbReference type="ChEBI" id="CHEBI:58359"/>
        <dbReference type="ChEBI" id="CHEBI:78520"/>
        <dbReference type="ChEBI" id="CHEBI:78521"/>
        <dbReference type="ChEBI" id="CHEBI:456216"/>
        <dbReference type="EC" id="6.3.5.7"/>
    </reaction>
</comment>
<dbReference type="GO" id="GO:0050567">
    <property type="term" value="F:glutaminyl-tRNA synthase (glutamine-hydrolyzing) activity"/>
    <property type="evidence" value="ECO:0007669"/>
    <property type="project" value="UniProtKB-UniRule"/>
</dbReference>
<comment type="similarity">
    <text evidence="1 7">Belongs to the amidase family. GatA subfamily.</text>
</comment>
<dbReference type="AlphaFoldDB" id="A0A1G2CC72"/>
<evidence type="ECO:0000313" key="10">
    <source>
        <dbReference type="EMBL" id="OGY98978.1"/>
    </source>
</evidence>
<dbReference type="HAMAP" id="MF_00120">
    <property type="entry name" value="GatA"/>
    <property type="match status" value="1"/>
</dbReference>
<feature type="domain" description="Amidase" evidence="9">
    <location>
        <begin position="26"/>
        <end position="492"/>
    </location>
</feature>
<evidence type="ECO:0000256" key="5">
    <source>
        <dbReference type="ARBA" id="ARBA00022917"/>
    </source>
</evidence>
<comment type="caution">
    <text evidence="10">The sequence shown here is derived from an EMBL/GenBank/DDBJ whole genome shotgun (WGS) entry which is preliminary data.</text>
</comment>
<protein>
    <recommendedName>
        <fullName evidence="7">Glutamyl-tRNA(Gln) amidotransferase subunit A</fullName>
        <shortName evidence="7">Glu-ADT subunit A</shortName>
        <ecNumber evidence="7">6.3.5.7</ecNumber>
    </recommendedName>
</protein>
<feature type="compositionally biased region" description="Basic and acidic residues" evidence="8">
    <location>
        <begin position="340"/>
        <end position="350"/>
    </location>
</feature>
<feature type="active site" description="Acyl-ester intermediate" evidence="7">
    <location>
        <position position="179"/>
    </location>
</feature>
<name>A0A1G2CC72_9BACT</name>
<accession>A0A1G2CC72</accession>
<evidence type="ECO:0000256" key="7">
    <source>
        <dbReference type="HAMAP-Rule" id="MF_00120"/>
    </source>
</evidence>
<dbReference type="STRING" id="1798650.A2945_03995"/>
<dbReference type="GO" id="GO:0006412">
    <property type="term" value="P:translation"/>
    <property type="evidence" value="ECO:0007669"/>
    <property type="project" value="UniProtKB-UniRule"/>
</dbReference>
<dbReference type="Gene3D" id="3.90.1300.10">
    <property type="entry name" value="Amidase signature (AS) domain"/>
    <property type="match status" value="1"/>
</dbReference>
<dbReference type="InterPro" id="IPR004412">
    <property type="entry name" value="GatA"/>
</dbReference>
<dbReference type="InterPro" id="IPR020556">
    <property type="entry name" value="Amidase_CS"/>
</dbReference>
<comment type="subunit">
    <text evidence="7">Heterotrimer of A, B and C subunits.</text>
</comment>
<feature type="region of interest" description="Disordered" evidence="8">
    <location>
        <begin position="133"/>
        <end position="155"/>
    </location>
</feature>